<evidence type="ECO:0000313" key="2">
    <source>
        <dbReference type="EMBL" id="QLG05523.1"/>
    </source>
</evidence>
<keyword evidence="1" id="KW-0472">Membrane</keyword>
<dbReference type="EMBL" id="MN894889">
    <property type="protein sequence ID" value="QLG05523.1"/>
    <property type="molecule type" value="Genomic_DNA"/>
</dbReference>
<dbReference type="AlphaFoldDB" id="A0A7S5YCF6"/>
<keyword evidence="1" id="KW-1133">Transmembrane helix</keyword>
<sequence>MKKSCVAACPVEWPDGRGISGRMRVEWVAGSAWNRWSDAHGMGGQMTVESAAKHVSTESITQVLQSVGNATTSLTGWLSVVDRGDVEVFRGVDANQKVLVTLYKNHELYRVVVDDEYPTEAHNVISSALLSFATPFALVWFFGGLWVVFMHQARVYRIKYGKQFRAMENHQ</sequence>
<proteinExistence type="predicted"/>
<accession>A0A7S5YCF6</accession>
<keyword evidence="2" id="KW-0614">Plasmid</keyword>
<evidence type="ECO:0000256" key="1">
    <source>
        <dbReference type="SAM" id="Phobius"/>
    </source>
</evidence>
<reference evidence="2" key="1">
    <citation type="submission" date="2019-12" db="EMBL/GenBank/DDBJ databases">
        <title>Compelete sequence of pSE5369-NR.</title>
        <authorList>
            <person name="Zhou D."/>
        </authorList>
    </citation>
    <scope>NUCLEOTIDE SEQUENCE</scope>
    <source>
        <strain evidence="2">SE5369</strain>
        <plasmid evidence="2">pSE5369-NR</plasmid>
    </source>
</reference>
<keyword evidence="1" id="KW-0812">Transmembrane</keyword>
<evidence type="ECO:0008006" key="3">
    <source>
        <dbReference type="Google" id="ProtNLM"/>
    </source>
</evidence>
<name>A0A7S5YCF6_PSEAI</name>
<organism evidence="2">
    <name type="scientific">Pseudomonas aeruginosa</name>
    <dbReference type="NCBI Taxonomy" id="287"/>
    <lineage>
        <taxon>Bacteria</taxon>
        <taxon>Pseudomonadati</taxon>
        <taxon>Pseudomonadota</taxon>
        <taxon>Gammaproteobacteria</taxon>
        <taxon>Pseudomonadales</taxon>
        <taxon>Pseudomonadaceae</taxon>
        <taxon>Pseudomonas</taxon>
    </lineage>
</organism>
<geneLocation type="plasmid" evidence="2">
    <name>pSE5369-NR</name>
</geneLocation>
<protein>
    <recommendedName>
        <fullName evidence="3">Transmembrane protein</fullName>
    </recommendedName>
</protein>
<feature type="transmembrane region" description="Helical" evidence="1">
    <location>
        <begin position="128"/>
        <end position="149"/>
    </location>
</feature>